<keyword evidence="3" id="KW-1185">Reference proteome</keyword>
<name>A0A210Q695_MIZYE</name>
<comment type="caution">
    <text evidence="2">The sequence shown here is derived from an EMBL/GenBank/DDBJ whole genome shotgun (WGS) entry which is preliminary data.</text>
</comment>
<accession>A0A210Q695</accession>
<evidence type="ECO:0008006" key="4">
    <source>
        <dbReference type="Google" id="ProtNLM"/>
    </source>
</evidence>
<dbReference type="EMBL" id="NEDP02004828">
    <property type="protein sequence ID" value="OWF44272.1"/>
    <property type="molecule type" value="Genomic_DNA"/>
</dbReference>
<proteinExistence type="predicted"/>
<dbReference type="OrthoDB" id="10493660at2759"/>
<organism evidence="2 3">
    <name type="scientific">Mizuhopecten yessoensis</name>
    <name type="common">Japanese scallop</name>
    <name type="synonym">Patinopecten yessoensis</name>
    <dbReference type="NCBI Taxonomy" id="6573"/>
    <lineage>
        <taxon>Eukaryota</taxon>
        <taxon>Metazoa</taxon>
        <taxon>Spiralia</taxon>
        <taxon>Lophotrochozoa</taxon>
        <taxon>Mollusca</taxon>
        <taxon>Bivalvia</taxon>
        <taxon>Autobranchia</taxon>
        <taxon>Pteriomorphia</taxon>
        <taxon>Pectinida</taxon>
        <taxon>Pectinoidea</taxon>
        <taxon>Pectinidae</taxon>
        <taxon>Mizuhopecten</taxon>
    </lineage>
</organism>
<evidence type="ECO:0000256" key="1">
    <source>
        <dbReference type="SAM" id="MobiDB-lite"/>
    </source>
</evidence>
<gene>
    <name evidence="2" type="ORF">KP79_PYT13181</name>
</gene>
<feature type="region of interest" description="Disordered" evidence="1">
    <location>
        <begin position="1"/>
        <end position="20"/>
    </location>
</feature>
<dbReference type="Proteomes" id="UP000242188">
    <property type="component" value="Unassembled WGS sequence"/>
</dbReference>
<dbReference type="AlphaFoldDB" id="A0A210Q695"/>
<protein>
    <recommendedName>
        <fullName evidence="4">Death domain-containing protein</fullName>
    </recommendedName>
</protein>
<evidence type="ECO:0000313" key="2">
    <source>
        <dbReference type="EMBL" id="OWF44272.1"/>
    </source>
</evidence>
<reference evidence="2 3" key="1">
    <citation type="journal article" date="2017" name="Nat. Ecol. Evol.">
        <title>Scallop genome provides insights into evolution of bilaterian karyotype and development.</title>
        <authorList>
            <person name="Wang S."/>
            <person name="Zhang J."/>
            <person name="Jiao W."/>
            <person name="Li J."/>
            <person name="Xun X."/>
            <person name="Sun Y."/>
            <person name="Guo X."/>
            <person name="Huan P."/>
            <person name="Dong B."/>
            <person name="Zhang L."/>
            <person name="Hu X."/>
            <person name="Sun X."/>
            <person name="Wang J."/>
            <person name="Zhao C."/>
            <person name="Wang Y."/>
            <person name="Wang D."/>
            <person name="Huang X."/>
            <person name="Wang R."/>
            <person name="Lv J."/>
            <person name="Li Y."/>
            <person name="Zhang Z."/>
            <person name="Liu B."/>
            <person name="Lu W."/>
            <person name="Hui Y."/>
            <person name="Liang J."/>
            <person name="Zhou Z."/>
            <person name="Hou R."/>
            <person name="Li X."/>
            <person name="Liu Y."/>
            <person name="Li H."/>
            <person name="Ning X."/>
            <person name="Lin Y."/>
            <person name="Zhao L."/>
            <person name="Xing Q."/>
            <person name="Dou J."/>
            <person name="Li Y."/>
            <person name="Mao J."/>
            <person name="Guo H."/>
            <person name="Dou H."/>
            <person name="Li T."/>
            <person name="Mu C."/>
            <person name="Jiang W."/>
            <person name="Fu Q."/>
            <person name="Fu X."/>
            <person name="Miao Y."/>
            <person name="Liu J."/>
            <person name="Yu Q."/>
            <person name="Li R."/>
            <person name="Liao H."/>
            <person name="Li X."/>
            <person name="Kong Y."/>
            <person name="Jiang Z."/>
            <person name="Chourrout D."/>
            <person name="Li R."/>
            <person name="Bao Z."/>
        </authorList>
    </citation>
    <scope>NUCLEOTIDE SEQUENCE [LARGE SCALE GENOMIC DNA]</scope>
    <source>
        <strain evidence="2 3">PY_sf001</strain>
    </source>
</reference>
<evidence type="ECO:0000313" key="3">
    <source>
        <dbReference type="Proteomes" id="UP000242188"/>
    </source>
</evidence>
<sequence length="155" mass="18202">MSFRSCTSNTPDTEESNPLNTCTIEVEPDCQAHEQAYYTYLENDDDPDEADNEQLLDKRRPNQKCVCFLSKLLAPDKKYKDFAKEMGLPQYKTKLLEEELKQRNLNPEDISYEYTSRTLQSMPAVSYNDIYDALTDLGLDDERTILREKRHKFIR</sequence>